<evidence type="ECO:0000256" key="1">
    <source>
        <dbReference type="SAM" id="SignalP"/>
    </source>
</evidence>
<name>A0A7S8HAT6_9HYPH</name>
<dbReference type="Proteomes" id="UP000593594">
    <property type="component" value="Chromosome"/>
</dbReference>
<dbReference type="EMBL" id="CP058214">
    <property type="protein sequence ID" value="QPC41774.1"/>
    <property type="molecule type" value="Genomic_DNA"/>
</dbReference>
<proteinExistence type="predicted"/>
<dbReference type="KEGG" id="kmn:HW532_03025"/>
<evidence type="ECO:0000313" key="2">
    <source>
        <dbReference type="EMBL" id="QPC41774.1"/>
    </source>
</evidence>
<evidence type="ECO:0000313" key="3">
    <source>
        <dbReference type="Proteomes" id="UP000593594"/>
    </source>
</evidence>
<feature type="signal peptide" evidence="1">
    <location>
        <begin position="1"/>
        <end position="21"/>
    </location>
</feature>
<organism evidence="2 3">
    <name type="scientific">Kaustia mangrovi</name>
    <dbReference type="NCBI Taxonomy" id="2593653"/>
    <lineage>
        <taxon>Bacteria</taxon>
        <taxon>Pseudomonadati</taxon>
        <taxon>Pseudomonadota</taxon>
        <taxon>Alphaproteobacteria</taxon>
        <taxon>Hyphomicrobiales</taxon>
        <taxon>Parvibaculaceae</taxon>
        <taxon>Kaustia</taxon>
    </lineage>
</organism>
<keyword evidence="1" id="KW-0732">Signal</keyword>
<keyword evidence="3" id="KW-1185">Reference proteome</keyword>
<protein>
    <recommendedName>
        <fullName evidence="4">Lysozyme inhibitor LprI N-terminal domain-containing protein</fullName>
    </recommendedName>
</protein>
<sequence>MTVIVAAGLSLAASGPPPALAEANLNCDAYAGAAIAQNGQNLAQNCGFTGGRWSNAFRAHADWCAAPGTTMADLVREDRARQEALAQCANRAVREQRACQDYARQAVADRAAAEGARCGISGGRWSSDYARHFEWCLTAPTSARDGETAARRNQLAGCLAARRAAADQARRDACARYAATAVGQQKENGARGCAFSGKRWSGDFFSHFDWCMAARPDMAGRETAARNAALEKGCMLKVCTTRKVASVTPPFFKSVTRCRMVPRQAR</sequence>
<gene>
    <name evidence="2" type="ORF">HW532_03025</name>
</gene>
<feature type="chain" id="PRO_5032295410" description="Lysozyme inhibitor LprI N-terminal domain-containing protein" evidence="1">
    <location>
        <begin position="22"/>
        <end position="266"/>
    </location>
</feature>
<reference evidence="2 3" key="1">
    <citation type="submission" date="2020-06" db="EMBL/GenBank/DDBJ databases">
        <title>Genome sequence of 2 isolates from Red Sea Mangroves.</title>
        <authorList>
            <person name="Sefrji F."/>
            <person name="Michoud G."/>
            <person name="Merlino G."/>
            <person name="Daffonchio D."/>
        </authorList>
    </citation>
    <scope>NUCLEOTIDE SEQUENCE [LARGE SCALE GENOMIC DNA]</scope>
    <source>
        <strain evidence="2 3">R1DC25</strain>
    </source>
</reference>
<dbReference type="RefSeq" id="WP_213163001.1">
    <property type="nucleotide sequence ID" value="NZ_CP058214.1"/>
</dbReference>
<evidence type="ECO:0008006" key="4">
    <source>
        <dbReference type="Google" id="ProtNLM"/>
    </source>
</evidence>
<accession>A0A7S8HAT6</accession>
<dbReference type="AlphaFoldDB" id="A0A7S8HAT6"/>